<dbReference type="PANTHER" id="PTHR10948:SF23">
    <property type="entry name" value="TRANSPOSASE INSI FOR INSERTION SEQUENCE ELEMENT IS30A-RELATED"/>
    <property type="match status" value="1"/>
</dbReference>
<evidence type="ECO:0000259" key="1">
    <source>
        <dbReference type="Pfam" id="PF13936"/>
    </source>
</evidence>
<proteinExistence type="predicted"/>
<organism evidence="2 3">
    <name type="scientific">Limosilactobacillus reuteri</name>
    <name type="common">Lactobacillus reuteri</name>
    <dbReference type="NCBI Taxonomy" id="1598"/>
    <lineage>
        <taxon>Bacteria</taxon>
        <taxon>Bacillati</taxon>
        <taxon>Bacillota</taxon>
        <taxon>Bacilli</taxon>
        <taxon>Lactobacillales</taxon>
        <taxon>Lactobacillaceae</taxon>
        <taxon>Limosilactobacillus</taxon>
    </lineage>
</organism>
<dbReference type="GO" id="GO:0032196">
    <property type="term" value="P:transposition"/>
    <property type="evidence" value="ECO:0007669"/>
    <property type="project" value="TreeGrafter"/>
</dbReference>
<feature type="non-terminal residue" evidence="2">
    <location>
        <position position="171"/>
    </location>
</feature>
<dbReference type="Pfam" id="PF13936">
    <property type="entry name" value="HTH_38"/>
    <property type="match status" value="1"/>
</dbReference>
<sequence>MTHLNDTMSTSLLTTHKKNAHLTKEERVMIATLKSQGLSNRAIGRQLGVNHQTINNELNRGTVRQLRRQKSNGKIYEYSYYIYSYEAGQATYLEHHRHSGRRRLYYSSKQFLRLADQLMLGEFDDHHYSPQAVIYKARDLMNDGTLIPKSVVTLYQWINEGVLRTSNLDLF</sequence>
<dbReference type="Gene3D" id="1.10.10.60">
    <property type="entry name" value="Homeodomain-like"/>
    <property type="match status" value="1"/>
</dbReference>
<dbReference type="GO" id="GO:0004803">
    <property type="term" value="F:transposase activity"/>
    <property type="evidence" value="ECO:0007669"/>
    <property type="project" value="TreeGrafter"/>
</dbReference>
<dbReference type="InterPro" id="IPR051917">
    <property type="entry name" value="Transposase-Integrase"/>
</dbReference>
<name>A0A1V4FJ06_LIMRT</name>
<evidence type="ECO:0000313" key="2">
    <source>
        <dbReference type="EMBL" id="OPG87644.1"/>
    </source>
</evidence>
<dbReference type="PANTHER" id="PTHR10948">
    <property type="entry name" value="TRANSPOSASE"/>
    <property type="match status" value="1"/>
</dbReference>
<dbReference type="InterPro" id="IPR025246">
    <property type="entry name" value="IS30-like_HTH"/>
</dbReference>
<dbReference type="GO" id="GO:0005829">
    <property type="term" value="C:cytosol"/>
    <property type="evidence" value="ECO:0007669"/>
    <property type="project" value="TreeGrafter"/>
</dbReference>
<feature type="domain" description="Transposase IS30-like HTH" evidence="1">
    <location>
        <begin position="19"/>
        <end position="61"/>
    </location>
</feature>
<dbReference type="AlphaFoldDB" id="A0A1V4FJ06"/>
<evidence type="ECO:0000313" key="3">
    <source>
        <dbReference type="Proteomes" id="UP000189795"/>
    </source>
</evidence>
<gene>
    <name evidence="2" type="ORF">B5D07_09800</name>
</gene>
<dbReference type="Proteomes" id="UP000189795">
    <property type="component" value="Unassembled WGS sequence"/>
</dbReference>
<reference evidence="2 3" key="1">
    <citation type="submission" date="2017-03" db="EMBL/GenBank/DDBJ databases">
        <title>Antibiotic resistance of probiotic microorganisms.</title>
        <authorList>
            <person name="Sanudo A.I."/>
            <person name="Olivares M."/>
            <person name="Banuelos O."/>
        </authorList>
    </citation>
    <scope>NUCLEOTIDE SEQUENCE [LARGE SCALE GENOMIC DNA]</scope>
    <source>
        <strain evidence="2 3">CECT8605</strain>
    </source>
</reference>
<protein>
    <submittedName>
        <fullName evidence="2">IS30 family transposase</fullName>
    </submittedName>
</protein>
<dbReference type="RefSeq" id="WP_143449038.1">
    <property type="nucleotide sequence ID" value="NZ_MWVS01000116.1"/>
</dbReference>
<dbReference type="EMBL" id="MWVS01000116">
    <property type="protein sequence ID" value="OPG87644.1"/>
    <property type="molecule type" value="Genomic_DNA"/>
</dbReference>
<accession>A0A1V4FJ06</accession>
<comment type="caution">
    <text evidence="2">The sequence shown here is derived from an EMBL/GenBank/DDBJ whole genome shotgun (WGS) entry which is preliminary data.</text>
</comment>